<organism evidence="7 8">
    <name type="scientific">Saccharothrix saharensis</name>
    <dbReference type="NCBI Taxonomy" id="571190"/>
    <lineage>
        <taxon>Bacteria</taxon>
        <taxon>Bacillati</taxon>
        <taxon>Actinomycetota</taxon>
        <taxon>Actinomycetes</taxon>
        <taxon>Pseudonocardiales</taxon>
        <taxon>Pseudonocardiaceae</taxon>
        <taxon>Saccharothrix</taxon>
    </lineage>
</organism>
<dbReference type="InterPro" id="IPR001647">
    <property type="entry name" value="HTH_TetR"/>
</dbReference>
<dbReference type="GO" id="GO:0000976">
    <property type="term" value="F:transcription cis-regulatory region binding"/>
    <property type="evidence" value="ECO:0007669"/>
    <property type="project" value="TreeGrafter"/>
</dbReference>
<evidence type="ECO:0000259" key="6">
    <source>
        <dbReference type="PROSITE" id="PS50977"/>
    </source>
</evidence>
<dbReference type="InterPro" id="IPR009057">
    <property type="entry name" value="Homeodomain-like_sf"/>
</dbReference>
<reference evidence="7 8" key="1">
    <citation type="submission" date="2019-06" db="EMBL/GenBank/DDBJ databases">
        <title>Sequencing the genomes of 1000 actinobacteria strains.</title>
        <authorList>
            <person name="Klenk H.-P."/>
        </authorList>
    </citation>
    <scope>NUCLEOTIDE SEQUENCE [LARGE SCALE GENOMIC DNA]</scope>
    <source>
        <strain evidence="7 8">DSM 45456</strain>
    </source>
</reference>
<dbReference type="SUPFAM" id="SSF46689">
    <property type="entry name" value="Homeodomain-like"/>
    <property type="match status" value="1"/>
</dbReference>
<evidence type="ECO:0000313" key="7">
    <source>
        <dbReference type="EMBL" id="TQM81324.1"/>
    </source>
</evidence>
<keyword evidence="3 5" id="KW-0238">DNA-binding</keyword>
<sequence length="219" mass="23677">MLYAYGSYARNLYAVKVMPRPKSLTPAALAAATLAVLDRDGLAALSMRAVAQELGMGTMSLYRYVADRDELEALAVDHLLSGVDCTPPKALWDKQVAVLVERVRAAVAAHPNAVPLTTAHRHRCPSLLRWTESVLAVLTRAGFTGEQRVIAMRALVSYLIGAIELEHRGSLTGPGTDAMSGLGEQYPLLAETAATARTITRDLEFRRGLDVVLSGLRRP</sequence>
<proteinExistence type="predicted"/>
<dbReference type="PROSITE" id="PS50977">
    <property type="entry name" value="HTH_TETR_2"/>
    <property type="match status" value="1"/>
</dbReference>
<name>A0A543JEV2_9PSEU</name>
<dbReference type="InterPro" id="IPR036271">
    <property type="entry name" value="Tet_transcr_reg_TetR-rel_C_sf"/>
</dbReference>
<dbReference type="Pfam" id="PF02909">
    <property type="entry name" value="TetR_C_1"/>
    <property type="match status" value="1"/>
</dbReference>
<dbReference type="InterPro" id="IPR004111">
    <property type="entry name" value="Repressor_TetR_C"/>
</dbReference>
<dbReference type="GO" id="GO:0045892">
    <property type="term" value="P:negative regulation of DNA-templated transcription"/>
    <property type="evidence" value="ECO:0007669"/>
    <property type="project" value="InterPro"/>
</dbReference>
<feature type="domain" description="HTH tetR-type" evidence="6">
    <location>
        <begin position="23"/>
        <end position="83"/>
    </location>
</feature>
<comment type="caution">
    <text evidence="7">The sequence shown here is derived from an EMBL/GenBank/DDBJ whole genome shotgun (WGS) entry which is preliminary data.</text>
</comment>
<gene>
    <name evidence="7" type="ORF">FHX81_3689</name>
</gene>
<keyword evidence="8" id="KW-1185">Reference proteome</keyword>
<dbReference type="GO" id="GO:0003700">
    <property type="term" value="F:DNA-binding transcription factor activity"/>
    <property type="evidence" value="ECO:0007669"/>
    <property type="project" value="TreeGrafter"/>
</dbReference>
<keyword evidence="1" id="KW-0678">Repressor</keyword>
<evidence type="ECO:0000313" key="8">
    <source>
        <dbReference type="Proteomes" id="UP000316628"/>
    </source>
</evidence>
<dbReference type="EMBL" id="VFPP01000001">
    <property type="protein sequence ID" value="TQM81324.1"/>
    <property type="molecule type" value="Genomic_DNA"/>
</dbReference>
<keyword evidence="2" id="KW-0805">Transcription regulation</keyword>
<dbReference type="Gene3D" id="1.10.357.10">
    <property type="entry name" value="Tetracycline Repressor, domain 2"/>
    <property type="match status" value="1"/>
</dbReference>
<protein>
    <submittedName>
        <fullName evidence="7">TetR family transcriptional regulator</fullName>
    </submittedName>
</protein>
<dbReference type="PANTHER" id="PTHR30055">
    <property type="entry name" value="HTH-TYPE TRANSCRIPTIONAL REGULATOR RUTR"/>
    <property type="match status" value="1"/>
</dbReference>
<dbReference type="InterPro" id="IPR003012">
    <property type="entry name" value="Tet_transcr_reg_TetR"/>
</dbReference>
<dbReference type="PRINTS" id="PR00400">
    <property type="entry name" value="TETREPRESSOR"/>
</dbReference>
<dbReference type="AlphaFoldDB" id="A0A543JEV2"/>
<dbReference type="PANTHER" id="PTHR30055:SF151">
    <property type="entry name" value="TRANSCRIPTIONAL REGULATORY PROTEIN"/>
    <property type="match status" value="1"/>
</dbReference>
<accession>A0A543JEV2</accession>
<keyword evidence="4" id="KW-0804">Transcription</keyword>
<evidence type="ECO:0000256" key="4">
    <source>
        <dbReference type="ARBA" id="ARBA00023163"/>
    </source>
</evidence>
<dbReference type="SUPFAM" id="SSF48498">
    <property type="entry name" value="Tetracyclin repressor-like, C-terminal domain"/>
    <property type="match status" value="1"/>
</dbReference>
<evidence type="ECO:0000256" key="2">
    <source>
        <dbReference type="ARBA" id="ARBA00023015"/>
    </source>
</evidence>
<evidence type="ECO:0000256" key="3">
    <source>
        <dbReference type="ARBA" id="ARBA00023125"/>
    </source>
</evidence>
<dbReference type="InterPro" id="IPR050109">
    <property type="entry name" value="HTH-type_TetR-like_transc_reg"/>
</dbReference>
<dbReference type="Proteomes" id="UP000316628">
    <property type="component" value="Unassembled WGS sequence"/>
</dbReference>
<dbReference type="GO" id="GO:0046677">
    <property type="term" value="P:response to antibiotic"/>
    <property type="evidence" value="ECO:0007669"/>
    <property type="project" value="InterPro"/>
</dbReference>
<evidence type="ECO:0000256" key="5">
    <source>
        <dbReference type="PROSITE-ProRule" id="PRU00335"/>
    </source>
</evidence>
<feature type="DNA-binding region" description="H-T-H motif" evidence="5">
    <location>
        <begin position="46"/>
        <end position="65"/>
    </location>
</feature>
<evidence type="ECO:0000256" key="1">
    <source>
        <dbReference type="ARBA" id="ARBA00022491"/>
    </source>
</evidence>
<dbReference type="Pfam" id="PF00440">
    <property type="entry name" value="TetR_N"/>
    <property type="match status" value="1"/>
</dbReference>